<proteinExistence type="predicted"/>
<organism evidence="5 6">
    <name type="scientific">Microbacterium murale</name>
    <dbReference type="NCBI Taxonomy" id="1081040"/>
    <lineage>
        <taxon>Bacteria</taxon>
        <taxon>Bacillati</taxon>
        <taxon>Actinomycetota</taxon>
        <taxon>Actinomycetes</taxon>
        <taxon>Micrococcales</taxon>
        <taxon>Microbacteriaceae</taxon>
        <taxon>Microbacterium</taxon>
    </lineage>
</organism>
<dbReference type="Proteomes" id="UP000629365">
    <property type="component" value="Unassembled WGS sequence"/>
</dbReference>
<name>A0ABQ1S039_9MICO</name>
<dbReference type="PROSITE" id="PS00041">
    <property type="entry name" value="HTH_ARAC_FAMILY_1"/>
    <property type="match status" value="1"/>
</dbReference>
<reference evidence="6" key="1">
    <citation type="journal article" date="2019" name="Int. J. Syst. Evol. Microbiol.">
        <title>The Global Catalogue of Microorganisms (GCM) 10K type strain sequencing project: providing services to taxonomists for standard genome sequencing and annotation.</title>
        <authorList>
            <consortium name="The Broad Institute Genomics Platform"/>
            <consortium name="The Broad Institute Genome Sequencing Center for Infectious Disease"/>
            <person name="Wu L."/>
            <person name="Ma J."/>
        </authorList>
    </citation>
    <scope>NUCLEOTIDE SEQUENCE [LARGE SCALE GENOMIC DNA]</scope>
    <source>
        <strain evidence="6">CCM 7640</strain>
    </source>
</reference>
<sequence>MDVSVTMPYVGFVTVDETSASAPGGAESSLGAFARDGGPVLVGANTYDFRSAERIRNDVVATVCYAWVVSGRGMVRTGSLNVEVGKGSALWLPWRHGVRWEADTRHPFTVGTVHIVPWHSAKHAVVARAPFGDDALMGVDFRRGESGEPIVLTPPNAVADTVSALGGYAIDRFARGSMDEELLRSLGTLLHEEYLRAAAGHAVSGPQPPLAFQRMCDYVEQNLHERLSVADVARAGDCSSSTAERLFVRWARTSVSTWVRDRRMDRAVWLLTSSGLRVSEVARAVGFQDPLYFSRVFSTIFGQPPSRYGSGRIRP</sequence>
<dbReference type="PANTHER" id="PTHR46796:SF6">
    <property type="entry name" value="ARAC SUBFAMILY"/>
    <property type="match status" value="1"/>
</dbReference>
<feature type="domain" description="HTH araC/xylS-type" evidence="4">
    <location>
        <begin position="213"/>
        <end position="311"/>
    </location>
</feature>
<gene>
    <name evidence="5" type="ORF">GCM10007269_31290</name>
</gene>
<dbReference type="InterPro" id="IPR050204">
    <property type="entry name" value="AraC_XylS_family_regulators"/>
</dbReference>
<keyword evidence="1" id="KW-0805">Transcription regulation</keyword>
<evidence type="ECO:0000256" key="2">
    <source>
        <dbReference type="ARBA" id="ARBA00023125"/>
    </source>
</evidence>
<evidence type="ECO:0000256" key="1">
    <source>
        <dbReference type="ARBA" id="ARBA00023015"/>
    </source>
</evidence>
<dbReference type="InterPro" id="IPR020449">
    <property type="entry name" value="Tscrpt_reg_AraC-type_HTH"/>
</dbReference>
<dbReference type="PRINTS" id="PR00032">
    <property type="entry name" value="HTHARAC"/>
</dbReference>
<comment type="caution">
    <text evidence="5">The sequence shown here is derived from an EMBL/GenBank/DDBJ whole genome shotgun (WGS) entry which is preliminary data.</text>
</comment>
<evidence type="ECO:0000313" key="5">
    <source>
        <dbReference type="EMBL" id="GGD86089.1"/>
    </source>
</evidence>
<dbReference type="InterPro" id="IPR018060">
    <property type="entry name" value="HTH_AraC"/>
</dbReference>
<dbReference type="InterPro" id="IPR018062">
    <property type="entry name" value="HTH_AraC-typ_CS"/>
</dbReference>
<dbReference type="InterPro" id="IPR009057">
    <property type="entry name" value="Homeodomain-like_sf"/>
</dbReference>
<protein>
    <submittedName>
        <fullName evidence="5">AraC family transcriptional regulator</fullName>
    </submittedName>
</protein>
<dbReference type="SMART" id="SM00342">
    <property type="entry name" value="HTH_ARAC"/>
    <property type="match status" value="1"/>
</dbReference>
<accession>A0ABQ1S039</accession>
<dbReference type="Gene3D" id="1.10.10.60">
    <property type="entry name" value="Homeodomain-like"/>
    <property type="match status" value="1"/>
</dbReference>
<keyword evidence="2" id="KW-0238">DNA-binding</keyword>
<dbReference type="PANTHER" id="PTHR46796">
    <property type="entry name" value="HTH-TYPE TRANSCRIPTIONAL ACTIVATOR RHAS-RELATED"/>
    <property type="match status" value="1"/>
</dbReference>
<dbReference type="PROSITE" id="PS01124">
    <property type="entry name" value="HTH_ARAC_FAMILY_2"/>
    <property type="match status" value="1"/>
</dbReference>
<evidence type="ECO:0000256" key="3">
    <source>
        <dbReference type="ARBA" id="ARBA00023163"/>
    </source>
</evidence>
<keyword evidence="3" id="KW-0804">Transcription</keyword>
<dbReference type="EMBL" id="BMCM01000005">
    <property type="protein sequence ID" value="GGD86089.1"/>
    <property type="molecule type" value="Genomic_DNA"/>
</dbReference>
<evidence type="ECO:0000313" key="6">
    <source>
        <dbReference type="Proteomes" id="UP000629365"/>
    </source>
</evidence>
<evidence type="ECO:0000259" key="4">
    <source>
        <dbReference type="PROSITE" id="PS01124"/>
    </source>
</evidence>
<keyword evidence="6" id="KW-1185">Reference proteome</keyword>
<dbReference type="Pfam" id="PF12833">
    <property type="entry name" value="HTH_18"/>
    <property type="match status" value="1"/>
</dbReference>
<dbReference type="SUPFAM" id="SSF46689">
    <property type="entry name" value="Homeodomain-like"/>
    <property type="match status" value="1"/>
</dbReference>